<gene>
    <name evidence="1" type="ORF">SAMN05421879_10289</name>
</gene>
<proteinExistence type="predicted"/>
<accession>A0A285VJK4</accession>
<dbReference type="EMBL" id="OBQK01000002">
    <property type="protein sequence ID" value="SOC53728.1"/>
    <property type="molecule type" value="Genomic_DNA"/>
</dbReference>
<protein>
    <submittedName>
        <fullName evidence="1">Uncharacterized protein</fullName>
    </submittedName>
</protein>
<name>A0A285VJK4_9MICO</name>
<dbReference type="Proteomes" id="UP000219688">
    <property type="component" value="Unassembled WGS sequence"/>
</dbReference>
<organism evidence="1 2">
    <name type="scientific">Ornithinimicrobium cerasi</name>
    <dbReference type="NCBI Taxonomy" id="2248773"/>
    <lineage>
        <taxon>Bacteria</taxon>
        <taxon>Bacillati</taxon>
        <taxon>Actinomycetota</taxon>
        <taxon>Actinomycetes</taxon>
        <taxon>Micrococcales</taxon>
        <taxon>Ornithinimicrobiaceae</taxon>
        <taxon>Ornithinimicrobium</taxon>
    </lineage>
</organism>
<sequence>MDEIETPAEPTVWRLRGSSAKGTLDCIATDWWGLVIAHNVHGELSTVLSAAVNDGRRLPDLLAEYPEVMVDPVLDDLSHEPLSPVPTAVTPGQVRRSVLALDPFSTGLWQVETISGSRHILDLAGGGYRRISDVSYGGMDEDWYGIESIHEWPAVNATFTVQLFPKDLPQEGEDVDEVTLRALFDEAPFLTTAFVTRIVQITYDEADSGGVDLPPLDGVDVLAATPPRNAWLLMASDDSPIDVSDMNQYGALWTSPKHVERGDLALMYYIDPHKAVLYAARVESPPTYADPDAEDARAKWPHQWWSWLSAFVALDPVPHTKLMEYFGGQLVMRGKGGRYVPPWVVTQLLLDQPSEPTKDLVLQVPSGNPELPDVGQALTLAAWKELAAGAFRFEADVEHYVVEPLLNWLVNGMDPRRWTSKAPLGSLVPDYSIFIGDVLAAVVEVKLGIRGIRQGNSWVGPDLDQVRKYCTAGGVPGLLVDSNRILLFDAGDPVPVAVFERSRLTPLQLSMIRGHVFPDERKVDSSD</sequence>
<reference evidence="2" key="1">
    <citation type="submission" date="2017-08" db="EMBL/GenBank/DDBJ databases">
        <authorList>
            <person name="Varghese N."/>
            <person name="Submissions S."/>
        </authorList>
    </citation>
    <scope>NUCLEOTIDE SEQUENCE [LARGE SCALE GENOMIC DNA]</scope>
    <source>
        <strain evidence="2">USBA17B2</strain>
    </source>
</reference>
<evidence type="ECO:0000313" key="2">
    <source>
        <dbReference type="Proteomes" id="UP000219688"/>
    </source>
</evidence>
<dbReference type="AlphaFoldDB" id="A0A285VJK4"/>
<keyword evidence="2" id="KW-1185">Reference proteome</keyword>
<evidence type="ECO:0000313" key="1">
    <source>
        <dbReference type="EMBL" id="SOC53728.1"/>
    </source>
</evidence>
<dbReference type="RefSeq" id="WP_170955396.1">
    <property type="nucleotide sequence ID" value="NZ_OBQK01000002.1"/>
</dbReference>